<evidence type="ECO:0000259" key="16">
    <source>
        <dbReference type="SMART" id="SM01329"/>
    </source>
</evidence>
<feature type="binding site" evidence="14">
    <location>
        <position position="134"/>
    </location>
    <ligand>
        <name>substrate</name>
    </ligand>
</feature>
<dbReference type="GO" id="GO:0000287">
    <property type="term" value="F:magnesium ion binding"/>
    <property type="evidence" value="ECO:0007669"/>
    <property type="project" value="InterPro"/>
</dbReference>
<feature type="binding site" evidence="14">
    <location>
        <position position="106"/>
    </location>
    <ligand>
        <name>substrate</name>
    </ligand>
</feature>
<sequence length="357" mass="38243">MRANLVLLPGDGIGPEIVAEAEKVLKFIASEHGHEFDITTGEIGGCAIDAYGDPLPEKTLEPCRNADGILLGAVGGPKWDDPNAKTRPEVGLLKIRKELGLFANLRPIKPYAALIDASPLKKHIIEGVDILFVRELTGGIYFGDSRSWEENGETVATNEMTYRTSEIERVVRVAAKAAQTRNKHLTSVDKANVLEVSRLWRKTAENVVKKDFSDLKYDVVLVDAMAMHLISRPRDFDVVVTGNLFGDILTDEGSMLPGSLGLLPSASLGEDGPGLYEPIHGSAPDIAGKGIANPLATILAAAMMLRHSLNLIEEADRIEAAVESVLNAGHRTADIAAGGKSLGTVEMGEKVLEALKG</sequence>
<name>A0A5C5XQT6_9PLAN</name>
<evidence type="ECO:0000256" key="6">
    <source>
        <dbReference type="ARBA" id="ARBA00022430"/>
    </source>
</evidence>
<evidence type="ECO:0000256" key="1">
    <source>
        <dbReference type="ARBA" id="ARBA00000624"/>
    </source>
</evidence>
<proteinExistence type="inferred from homology"/>
<keyword evidence="9 14" id="KW-0460">Magnesium</keyword>
<keyword evidence="8 14" id="KW-0479">Metal-binding</keyword>
<comment type="function">
    <text evidence="14 15">Catalyzes the oxidation of 3-carboxy-2-hydroxy-4-methylpentanoate (3-isopropylmalate) to 3-carboxy-4-methyl-2-oxopentanoate. The product decarboxylates to 4-methyl-2 oxopentanoate.</text>
</comment>
<feature type="binding site" evidence="14">
    <location>
        <position position="247"/>
    </location>
    <ligand>
        <name>Mg(2+)</name>
        <dbReference type="ChEBI" id="CHEBI:18420"/>
    </ligand>
</feature>
<accession>A0A5C5XQT6</accession>
<evidence type="ECO:0000256" key="10">
    <source>
        <dbReference type="ARBA" id="ARBA00023002"/>
    </source>
</evidence>
<keyword evidence="18" id="KW-1185">Reference proteome</keyword>
<feature type="binding site" evidence="14">
    <location>
        <position position="96"/>
    </location>
    <ligand>
        <name>substrate</name>
    </ligand>
</feature>
<comment type="subunit">
    <text evidence="5 14 15">Homodimer.</text>
</comment>
<evidence type="ECO:0000256" key="11">
    <source>
        <dbReference type="ARBA" id="ARBA00023027"/>
    </source>
</evidence>
<comment type="similarity">
    <text evidence="4 14">Belongs to the isocitrate and isopropylmalate dehydrogenases family. LeuB type 1 subfamily.</text>
</comment>
<dbReference type="GO" id="GO:0005829">
    <property type="term" value="C:cytosol"/>
    <property type="evidence" value="ECO:0007669"/>
    <property type="project" value="TreeGrafter"/>
</dbReference>
<dbReference type="OrthoDB" id="9806254at2"/>
<feature type="site" description="Important for catalysis" evidence="14">
    <location>
        <position position="190"/>
    </location>
</feature>
<dbReference type="RefSeq" id="WP_146505831.1">
    <property type="nucleotide sequence ID" value="NZ_SJPG01000001.1"/>
</dbReference>
<dbReference type="GO" id="GO:0003862">
    <property type="term" value="F:3-isopropylmalate dehydrogenase activity"/>
    <property type="evidence" value="ECO:0007669"/>
    <property type="project" value="UniProtKB-UniRule"/>
</dbReference>
<gene>
    <name evidence="14 17" type="primary">leuB</name>
    <name evidence="17" type="ORF">Pan54_48530</name>
</gene>
<comment type="pathway">
    <text evidence="3 14 15">Amino-acid biosynthesis; L-leucine biosynthesis; L-leucine from 3-methyl-2-oxobutanoate: step 3/4.</text>
</comment>
<dbReference type="UniPathway" id="UPA00048">
    <property type="reaction ID" value="UER00072"/>
</dbReference>
<dbReference type="InterPro" id="IPR024084">
    <property type="entry name" value="IsoPropMal-DH-like_dom"/>
</dbReference>
<feature type="binding site" evidence="14">
    <location>
        <position position="223"/>
    </location>
    <ligand>
        <name>Mg(2+)</name>
        <dbReference type="ChEBI" id="CHEBI:18420"/>
    </ligand>
</feature>
<reference evidence="17 18" key="1">
    <citation type="submission" date="2019-02" db="EMBL/GenBank/DDBJ databases">
        <title>Deep-cultivation of Planctomycetes and their phenomic and genomic characterization uncovers novel biology.</title>
        <authorList>
            <person name="Wiegand S."/>
            <person name="Jogler M."/>
            <person name="Boedeker C."/>
            <person name="Pinto D."/>
            <person name="Vollmers J."/>
            <person name="Rivas-Marin E."/>
            <person name="Kohn T."/>
            <person name="Peeters S.H."/>
            <person name="Heuer A."/>
            <person name="Rast P."/>
            <person name="Oberbeckmann S."/>
            <person name="Bunk B."/>
            <person name="Jeske O."/>
            <person name="Meyerdierks A."/>
            <person name="Storesund J.E."/>
            <person name="Kallscheuer N."/>
            <person name="Luecker S."/>
            <person name="Lage O.M."/>
            <person name="Pohl T."/>
            <person name="Merkel B.J."/>
            <person name="Hornburger P."/>
            <person name="Mueller R.-W."/>
            <person name="Bruemmer F."/>
            <person name="Labrenz M."/>
            <person name="Spormann A.M."/>
            <person name="Op Den Camp H."/>
            <person name="Overmann J."/>
            <person name="Amann R."/>
            <person name="Jetten M.S.M."/>
            <person name="Mascher T."/>
            <person name="Medema M.H."/>
            <person name="Devos D.P."/>
            <person name="Kaster A.-K."/>
            <person name="Ovreas L."/>
            <person name="Rohde M."/>
            <person name="Galperin M.Y."/>
            <person name="Jogler C."/>
        </authorList>
    </citation>
    <scope>NUCLEOTIDE SEQUENCE [LARGE SCALE GENOMIC DNA]</scope>
    <source>
        <strain evidence="17 18">Pan54</strain>
    </source>
</reference>
<dbReference type="SUPFAM" id="SSF53659">
    <property type="entry name" value="Isocitrate/Isopropylmalate dehydrogenase-like"/>
    <property type="match status" value="1"/>
</dbReference>
<dbReference type="AlphaFoldDB" id="A0A5C5XQT6"/>
<keyword evidence="7 14" id="KW-0028">Amino-acid biosynthesis</keyword>
<dbReference type="EC" id="1.1.1.85" evidence="14"/>
<dbReference type="GO" id="GO:0009098">
    <property type="term" value="P:L-leucine biosynthetic process"/>
    <property type="evidence" value="ECO:0007669"/>
    <property type="project" value="UniProtKB-UniRule"/>
</dbReference>
<evidence type="ECO:0000256" key="2">
    <source>
        <dbReference type="ARBA" id="ARBA00001936"/>
    </source>
</evidence>
<comment type="catalytic activity">
    <reaction evidence="1 14 15">
        <text>(2R,3S)-3-isopropylmalate + NAD(+) = 4-methyl-2-oxopentanoate + CO2 + NADH</text>
        <dbReference type="Rhea" id="RHEA:32271"/>
        <dbReference type="ChEBI" id="CHEBI:16526"/>
        <dbReference type="ChEBI" id="CHEBI:17865"/>
        <dbReference type="ChEBI" id="CHEBI:35121"/>
        <dbReference type="ChEBI" id="CHEBI:57540"/>
        <dbReference type="ChEBI" id="CHEBI:57945"/>
        <dbReference type="EC" id="1.1.1.85"/>
    </reaction>
</comment>
<keyword evidence="11 14" id="KW-0520">NAD</keyword>
<feature type="binding site" evidence="14">
    <location>
        <begin position="281"/>
        <end position="293"/>
    </location>
    <ligand>
        <name>NAD(+)</name>
        <dbReference type="ChEBI" id="CHEBI:57540"/>
    </ligand>
</feature>
<evidence type="ECO:0000256" key="13">
    <source>
        <dbReference type="ARBA" id="ARBA00023304"/>
    </source>
</evidence>
<dbReference type="Pfam" id="PF00180">
    <property type="entry name" value="Iso_dh"/>
    <property type="match status" value="1"/>
</dbReference>
<evidence type="ECO:0000256" key="12">
    <source>
        <dbReference type="ARBA" id="ARBA00023211"/>
    </source>
</evidence>
<dbReference type="InterPro" id="IPR004429">
    <property type="entry name" value="Isopropylmalate_DH"/>
</dbReference>
<evidence type="ECO:0000256" key="14">
    <source>
        <dbReference type="HAMAP-Rule" id="MF_01033"/>
    </source>
</evidence>
<evidence type="ECO:0000256" key="5">
    <source>
        <dbReference type="ARBA" id="ARBA00011738"/>
    </source>
</evidence>
<keyword evidence="12 14" id="KW-0464">Manganese</keyword>
<evidence type="ECO:0000256" key="15">
    <source>
        <dbReference type="RuleBase" id="RU004445"/>
    </source>
</evidence>
<dbReference type="PROSITE" id="PS00470">
    <property type="entry name" value="IDH_IMDH"/>
    <property type="match status" value="1"/>
</dbReference>
<dbReference type="HAMAP" id="MF_01033">
    <property type="entry name" value="LeuB_type1"/>
    <property type="match status" value="1"/>
</dbReference>
<feature type="binding site" evidence="14">
    <location>
        <begin position="76"/>
        <end position="89"/>
    </location>
    <ligand>
        <name>NAD(+)</name>
        <dbReference type="ChEBI" id="CHEBI:57540"/>
    </ligand>
</feature>
<comment type="subcellular location">
    <subcellularLocation>
        <location evidence="14">Cytoplasm</location>
    </subcellularLocation>
</comment>
<dbReference type="PANTHER" id="PTHR42979:SF1">
    <property type="entry name" value="3-ISOPROPYLMALATE DEHYDROGENASE"/>
    <property type="match status" value="1"/>
</dbReference>
<dbReference type="GO" id="GO:0051287">
    <property type="term" value="F:NAD binding"/>
    <property type="evidence" value="ECO:0007669"/>
    <property type="project" value="InterPro"/>
</dbReference>
<dbReference type="Gene3D" id="3.40.718.10">
    <property type="entry name" value="Isopropylmalate Dehydrogenase"/>
    <property type="match status" value="1"/>
</dbReference>
<dbReference type="NCBIfam" id="TIGR00169">
    <property type="entry name" value="leuB"/>
    <property type="match status" value="1"/>
</dbReference>
<dbReference type="InterPro" id="IPR019818">
    <property type="entry name" value="IsoCit/isopropylmalate_DH_CS"/>
</dbReference>
<organism evidence="17 18">
    <name type="scientific">Rubinisphaera italica</name>
    <dbReference type="NCBI Taxonomy" id="2527969"/>
    <lineage>
        <taxon>Bacteria</taxon>
        <taxon>Pseudomonadati</taxon>
        <taxon>Planctomycetota</taxon>
        <taxon>Planctomycetia</taxon>
        <taxon>Planctomycetales</taxon>
        <taxon>Planctomycetaceae</taxon>
        <taxon>Rubinisphaera</taxon>
    </lineage>
</organism>
<evidence type="ECO:0000313" key="17">
    <source>
        <dbReference type="EMBL" id="TWT64092.1"/>
    </source>
</evidence>
<feature type="binding site" evidence="14">
    <location>
        <position position="251"/>
    </location>
    <ligand>
        <name>Mg(2+)</name>
        <dbReference type="ChEBI" id="CHEBI:18420"/>
    </ligand>
</feature>
<dbReference type="FunFam" id="3.40.718.10:FF:000006">
    <property type="entry name" value="3-isopropylmalate dehydrogenase"/>
    <property type="match status" value="1"/>
</dbReference>
<keyword evidence="6 14" id="KW-0432">Leucine biosynthesis</keyword>
<keyword evidence="13 14" id="KW-0100">Branched-chain amino acid biosynthesis</keyword>
<feature type="domain" description="Isopropylmalate dehydrogenase-like" evidence="16">
    <location>
        <begin position="4"/>
        <end position="351"/>
    </location>
</feature>
<keyword evidence="14" id="KW-0963">Cytoplasm</keyword>
<evidence type="ECO:0000313" key="18">
    <source>
        <dbReference type="Proteomes" id="UP000316095"/>
    </source>
</evidence>
<feature type="site" description="Important for catalysis" evidence="14">
    <location>
        <position position="141"/>
    </location>
</feature>
<dbReference type="EMBL" id="SJPG01000001">
    <property type="protein sequence ID" value="TWT64092.1"/>
    <property type="molecule type" value="Genomic_DNA"/>
</dbReference>
<dbReference type="PANTHER" id="PTHR42979">
    <property type="entry name" value="3-ISOPROPYLMALATE DEHYDROGENASE"/>
    <property type="match status" value="1"/>
</dbReference>
<evidence type="ECO:0000256" key="7">
    <source>
        <dbReference type="ARBA" id="ARBA00022605"/>
    </source>
</evidence>
<evidence type="ECO:0000256" key="4">
    <source>
        <dbReference type="ARBA" id="ARBA00008319"/>
    </source>
</evidence>
<dbReference type="SMART" id="SM01329">
    <property type="entry name" value="Iso_dh"/>
    <property type="match status" value="1"/>
</dbReference>
<comment type="caution">
    <text evidence="17">The sequence shown here is derived from an EMBL/GenBank/DDBJ whole genome shotgun (WGS) entry which is preliminary data.</text>
</comment>
<evidence type="ECO:0000256" key="3">
    <source>
        <dbReference type="ARBA" id="ARBA00004762"/>
    </source>
</evidence>
<feature type="binding site" evidence="14">
    <location>
        <position position="223"/>
    </location>
    <ligand>
        <name>substrate</name>
    </ligand>
</feature>
<comment type="cofactor">
    <cofactor evidence="2">
        <name>Mn(2+)</name>
        <dbReference type="ChEBI" id="CHEBI:29035"/>
    </cofactor>
</comment>
<protein>
    <recommendedName>
        <fullName evidence="14">3-isopropylmalate dehydrogenase</fullName>
        <ecNumber evidence="14">1.1.1.85</ecNumber>
    </recommendedName>
    <alternativeName>
        <fullName evidence="14">3-IPM-DH</fullName>
    </alternativeName>
    <alternativeName>
        <fullName evidence="14">Beta-IPM dehydrogenase</fullName>
        <shortName evidence="14">IMDH</shortName>
    </alternativeName>
</protein>
<comment type="cofactor">
    <cofactor evidence="14 15">
        <name>Mg(2+)</name>
        <dbReference type="ChEBI" id="CHEBI:18420"/>
    </cofactor>
    <cofactor evidence="14 15">
        <name>Mn(2+)</name>
        <dbReference type="ChEBI" id="CHEBI:29035"/>
    </cofactor>
    <text evidence="14 15">Binds 1 Mg(2+) or Mn(2+) ion per subunit.</text>
</comment>
<keyword evidence="10 14" id="KW-0560">Oxidoreductase</keyword>
<dbReference type="Proteomes" id="UP000316095">
    <property type="component" value="Unassembled WGS sequence"/>
</dbReference>
<evidence type="ECO:0000256" key="8">
    <source>
        <dbReference type="ARBA" id="ARBA00022723"/>
    </source>
</evidence>
<evidence type="ECO:0000256" key="9">
    <source>
        <dbReference type="ARBA" id="ARBA00022842"/>
    </source>
</evidence>